<dbReference type="InterPro" id="IPR000801">
    <property type="entry name" value="Esterase-like"/>
</dbReference>
<dbReference type="PANTHER" id="PTHR48098">
    <property type="entry name" value="ENTEROCHELIN ESTERASE-RELATED"/>
    <property type="match status" value="1"/>
</dbReference>
<evidence type="ECO:0000313" key="1">
    <source>
        <dbReference type="EMBL" id="SEW02963.1"/>
    </source>
</evidence>
<evidence type="ECO:0000313" key="2">
    <source>
        <dbReference type="Proteomes" id="UP000243605"/>
    </source>
</evidence>
<dbReference type="SUPFAM" id="SSF53474">
    <property type="entry name" value="alpha/beta-Hydrolases"/>
    <property type="match status" value="1"/>
</dbReference>
<dbReference type="InterPro" id="IPR050583">
    <property type="entry name" value="Mycobacterial_A85_antigen"/>
</dbReference>
<dbReference type="Proteomes" id="UP000243605">
    <property type="component" value="Unassembled WGS sequence"/>
</dbReference>
<dbReference type="EMBL" id="FOIT01000003">
    <property type="protein sequence ID" value="SEW02963.1"/>
    <property type="molecule type" value="Genomic_DNA"/>
</dbReference>
<proteinExistence type="predicted"/>
<accession>A0A662Z3K3</accession>
<dbReference type="AlphaFoldDB" id="A0A662Z3K3"/>
<reference evidence="1 2" key="1">
    <citation type="submission" date="2016-10" db="EMBL/GenBank/DDBJ databases">
        <authorList>
            <person name="Varghese N."/>
            <person name="Submissions S."/>
        </authorList>
    </citation>
    <scope>NUCLEOTIDE SEQUENCE [LARGE SCALE GENOMIC DNA]</scope>
    <source>
        <strain evidence="1 2">IBRC-M10081</strain>
    </source>
</reference>
<protein>
    <submittedName>
        <fullName evidence="1">Enterochelin esterase</fullName>
    </submittedName>
</protein>
<dbReference type="Pfam" id="PF00756">
    <property type="entry name" value="Esterase"/>
    <property type="match status" value="1"/>
</dbReference>
<gene>
    <name evidence="1" type="ORF">SAMN05192557_1329</name>
</gene>
<keyword evidence="2" id="KW-1185">Reference proteome</keyword>
<dbReference type="InterPro" id="IPR029058">
    <property type="entry name" value="AB_hydrolase_fold"/>
</dbReference>
<dbReference type="Gene3D" id="3.40.50.1820">
    <property type="entry name" value="alpha/beta hydrolase"/>
    <property type="match status" value="1"/>
</dbReference>
<organism evidence="1 2">
    <name type="scientific">Aliicoccus persicus</name>
    <dbReference type="NCBI Taxonomy" id="930138"/>
    <lineage>
        <taxon>Bacteria</taxon>
        <taxon>Bacillati</taxon>
        <taxon>Bacillota</taxon>
        <taxon>Bacilli</taxon>
        <taxon>Bacillales</taxon>
        <taxon>Staphylococcaceae</taxon>
        <taxon>Aliicoccus</taxon>
    </lineage>
</organism>
<sequence length="244" mass="28249">MIDKTPGKVHDATVTSTVSGLDETFEVQYYLPKNYSDLYKHKVIITFDSQDFFKYGQIERQYEKLYEVGEIERCIIVGIPYPSVEWRNRYFSPNGDKHKQFVQFVATDFINWVDKNFATLRTGTARLLFGESLAGSMAYSVALQYPTTFSQAAAFSPFVDDAFIEKFEAQPMLINLNLYHTIGLEEEDFTTIMGNQADFLTPNRALNDYLSGEGCEYEYVEMDGGHIWKTWKPEISTILQYYFE</sequence>
<dbReference type="PANTHER" id="PTHR48098:SF3">
    <property type="entry name" value="IRON(III) ENTEROBACTIN ESTERASE"/>
    <property type="match status" value="1"/>
</dbReference>
<name>A0A662Z3K3_9STAP</name>
<dbReference type="RefSeq" id="WP_245705644.1">
    <property type="nucleotide sequence ID" value="NZ_FOIT01000003.1"/>
</dbReference>